<evidence type="ECO:0000313" key="2">
    <source>
        <dbReference type="EMBL" id="TJY44041.1"/>
    </source>
</evidence>
<accession>A0A4U0FGJ3</accession>
<proteinExistence type="predicted"/>
<dbReference type="RefSeq" id="WP_136775761.1">
    <property type="nucleotide sequence ID" value="NZ_SUPK01000001.1"/>
</dbReference>
<dbReference type="EMBL" id="SUPK01000001">
    <property type="protein sequence ID" value="TJY44041.1"/>
    <property type="molecule type" value="Genomic_DNA"/>
</dbReference>
<comment type="caution">
    <text evidence="2">The sequence shown here is derived from an EMBL/GenBank/DDBJ whole genome shotgun (WGS) entry which is preliminary data.</text>
</comment>
<keyword evidence="1" id="KW-0732">Signal</keyword>
<reference evidence="2 3" key="1">
    <citation type="submission" date="2019-04" db="EMBL/GenBank/DDBJ databases">
        <title>Cohnella sp. nov., isolated from soil.</title>
        <authorList>
            <person name="Kim W."/>
        </authorList>
    </citation>
    <scope>NUCLEOTIDE SEQUENCE [LARGE SCALE GENOMIC DNA]</scope>
    <source>
        <strain evidence="2 3">CAU 1483</strain>
    </source>
</reference>
<feature type="chain" id="PRO_5020329964" evidence="1">
    <location>
        <begin position="25"/>
        <end position="320"/>
    </location>
</feature>
<evidence type="ECO:0000313" key="3">
    <source>
        <dbReference type="Proteomes" id="UP000309673"/>
    </source>
</evidence>
<feature type="signal peptide" evidence="1">
    <location>
        <begin position="1"/>
        <end position="24"/>
    </location>
</feature>
<organism evidence="2 3">
    <name type="scientific">Cohnella pontilimi</name>
    <dbReference type="NCBI Taxonomy" id="2564100"/>
    <lineage>
        <taxon>Bacteria</taxon>
        <taxon>Bacillati</taxon>
        <taxon>Bacillota</taxon>
        <taxon>Bacilli</taxon>
        <taxon>Bacillales</taxon>
        <taxon>Paenibacillaceae</taxon>
        <taxon>Cohnella</taxon>
    </lineage>
</organism>
<keyword evidence="3" id="KW-1185">Reference proteome</keyword>
<dbReference type="Proteomes" id="UP000309673">
    <property type="component" value="Unassembled WGS sequence"/>
</dbReference>
<dbReference type="AlphaFoldDB" id="A0A4U0FGJ3"/>
<sequence length="320" mass="31558">MKYRFLSLACVVGMSAVLFTGCTANNNGVGTRGIGRANTGLGVHPNATTMDGRGGSVYRNLTAADGVNRTGTTGMTGGTTGMTGFGTGGTGTTGTFGLSDHRQLGILNSEVLLLGNVMIVGSDTNTRTAGRAGNVTRTRSMLTTGTQSAGNNGRVTSGQTGVGATGSVGIGGYGATGTVGAGRTGTGGFGVSGGLGVGRTGTRGLNATGNLGAGGMGTSGVGGMGATGFDTMGTASATGDTAQMLQTQFGQSFRVMRVSDRRAIDAIHRVKRNLSSGTSLSMNSRAVLKDLQYILNNASDVNTANRAAGGRGTAAGAASR</sequence>
<protein>
    <submittedName>
        <fullName evidence="2">Uncharacterized protein</fullName>
    </submittedName>
</protein>
<dbReference type="PROSITE" id="PS51257">
    <property type="entry name" value="PROKAR_LIPOPROTEIN"/>
    <property type="match status" value="1"/>
</dbReference>
<dbReference type="OrthoDB" id="10020417at2"/>
<gene>
    <name evidence="2" type="ORF">E5161_01185</name>
</gene>
<name>A0A4U0FGJ3_9BACL</name>
<evidence type="ECO:0000256" key="1">
    <source>
        <dbReference type="SAM" id="SignalP"/>
    </source>
</evidence>